<comment type="similarity">
    <text evidence="2 11">Belongs to the peptidase C19 family.</text>
</comment>
<accession>A0A163IRH9</accession>
<dbReference type="GO" id="GO:0005634">
    <property type="term" value="C:nucleus"/>
    <property type="evidence" value="ECO:0007669"/>
    <property type="project" value="TreeGrafter"/>
</dbReference>
<evidence type="ECO:0000256" key="7">
    <source>
        <dbReference type="ARBA" id="ARBA00022786"/>
    </source>
</evidence>
<dbReference type="InterPro" id="IPR015940">
    <property type="entry name" value="UBA"/>
</dbReference>
<dbReference type="SUPFAM" id="SSF46934">
    <property type="entry name" value="UBA-like"/>
    <property type="match status" value="1"/>
</dbReference>
<feature type="binding site" evidence="13">
    <location>
        <position position="179"/>
    </location>
    <ligand>
        <name>Zn(2+)</name>
        <dbReference type="ChEBI" id="CHEBI:29105"/>
    </ligand>
</feature>
<dbReference type="Gene3D" id="1.10.8.10">
    <property type="entry name" value="DNA helicase RuvA subunit, C-terminal domain"/>
    <property type="match status" value="2"/>
</dbReference>
<evidence type="ECO:0000256" key="4">
    <source>
        <dbReference type="ARBA" id="ARBA00022723"/>
    </source>
</evidence>
<evidence type="ECO:0000256" key="10">
    <source>
        <dbReference type="ARBA" id="ARBA00022833"/>
    </source>
</evidence>
<evidence type="ECO:0000256" key="13">
    <source>
        <dbReference type="PIRSR" id="PIRSR016308-3"/>
    </source>
</evidence>
<keyword evidence="8 11" id="KW-0378">Hydrolase</keyword>
<evidence type="ECO:0000313" key="20">
    <source>
        <dbReference type="Proteomes" id="UP000078561"/>
    </source>
</evidence>
<organism evidence="19">
    <name type="scientific">Absidia glauca</name>
    <name type="common">Pin mould</name>
    <dbReference type="NCBI Taxonomy" id="4829"/>
    <lineage>
        <taxon>Eukaryota</taxon>
        <taxon>Fungi</taxon>
        <taxon>Fungi incertae sedis</taxon>
        <taxon>Mucoromycota</taxon>
        <taxon>Mucoromycotina</taxon>
        <taxon>Mucoromycetes</taxon>
        <taxon>Mucorales</taxon>
        <taxon>Cunninghamellaceae</taxon>
        <taxon>Absidia</taxon>
    </lineage>
</organism>
<dbReference type="InterPro" id="IPR028889">
    <property type="entry name" value="USP"/>
</dbReference>
<protein>
    <recommendedName>
        <fullName evidence="11">Ubiquitin carboxyl-terminal hydrolase</fullName>
        <ecNumber evidence="11">3.4.19.12</ecNumber>
    </recommendedName>
</protein>
<evidence type="ECO:0000259" key="18">
    <source>
        <dbReference type="PROSITE" id="PS50271"/>
    </source>
</evidence>
<dbReference type="EMBL" id="LT550056">
    <property type="protein sequence ID" value="SAL94912.1"/>
    <property type="molecule type" value="Genomic_DNA"/>
</dbReference>
<dbReference type="EC" id="3.4.19.12" evidence="11"/>
<evidence type="ECO:0000256" key="3">
    <source>
        <dbReference type="ARBA" id="ARBA00022670"/>
    </source>
</evidence>
<dbReference type="Proteomes" id="UP000078561">
    <property type="component" value="Unassembled WGS sequence"/>
</dbReference>
<reference evidence="19" key="1">
    <citation type="submission" date="2016-04" db="EMBL/GenBank/DDBJ databases">
        <authorList>
            <person name="Evans L.H."/>
            <person name="Alamgir A."/>
            <person name="Owens N."/>
            <person name="Weber N.D."/>
            <person name="Virtaneva K."/>
            <person name="Barbian K."/>
            <person name="Babar A."/>
            <person name="Rosenke K."/>
        </authorList>
    </citation>
    <scope>NUCLEOTIDE SEQUENCE [LARGE SCALE GENOMIC DNA]</scope>
    <source>
        <strain evidence="19">CBS 101.48</strain>
    </source>
</reference>
<dbReference type="CDD" id="cd14385">
    <property type="entry name" value="UBA1_spUBP14_like"/>
    <property type="match status" value="1"/>
</dbReference>
<dbReference type="GO" id="GO:0004843">
    <property type="term" value="F:cysteine-type deubiquitinase activity"/>
    <property type="evidence" value="ECO:0007669"/>
    <property type="project" value="UniProtKB-UniRule"/>
</dbReference>
<dbReference type="FunFam" id="1.10.8.10:FF:000086">
    <property type="entry name" value="Ubiquitin carboxyl-terminal hydrolase"/>
    <property type="match status" value="1"/>
</dbReference>
<dbReference type="GO" id="GO:0016579">
    <property type="term" value="P:protein deubiquitination"/>
    <property type="evidence" value="ECO:0007669"/>
    <property type="project" value="InterPro"/>
</dbReference>
<evidence type="ECO:0000256" key="8">
    <source>
        <dbReference type="ARBA" id="ARBA00022801"/>
    </source>
</evidence>
<feature type="active site" description="Proton acceptor" evidence="12">
    <location>
        <position position="752"/>
    </location>
</feature>
<dbReference type="SMART" id="SM00165">
    <property type="entry name" value="UBA"/>
    <property type="match status" value="2"/>
</dbReference>
<dbReference type="Pfam" id="PF00627">
    <property type="entry name" value="UBA"/>
    <property type="match status" value="2"/>
</dbReference>
<dbReference type="PIRSF" id="PIRSF016308">
    <property type="entry name" value="UBP"/>
    <property type="match status" value="1"/>
</dbReference>
<dbReference type="PROSITE" id="PS50030">
    <property type="entry name" value="UBA"/>
    <property type="match status" value="2"/>
</dbReference>
<feature type="domain" description="UBP-type" evidence="18">
    <location>
        <begin position="1"/>
        <end position="110"/>
    </location>
</feature>
<gene>
    <name evidence="19" type="primary">ABSGL_00206.1 scaffold 367</name>
</gene>
<evidence type="ECO:0000256" key="12">
    <source>
        <dbReference type="PIRSR" id="PIRSR016308-1"/>
    </source>
</evidence>
<dbReference type="Pfam" id="PF17807">
    <property type="entry name" value="zf-UBP_var"/>
    <property type="match status" value="1"/>
</dbReference>
<dbReference type="SUPFAM" id="SSF54001">
    <property type="entry name" value="Cysteine proteinases"/>
    <property type="match status" value="1"/>
</dbReference>
<feature type="binding site" evidence="13">
    <location>
        <position position="199"/>
    </location>
    <ligand>
        <name>Zn(2+)</name>
        <dbReference type="ChEBI" id="CHEBI:29105"/>
    </ligand>
</feature>
<dbReference type="PROSITE" id="PS50271">
    <property type="entry name" value="ZF_UBP"/>
    <property type="match status" value="2"/>
</dbReference>
<dbReference type="STRING" id="4829.A0A163IRH9"/>
<dbReference type="InterPro" id="IPR041432">
    <property type="entry name" value="UBP13_Znf-UBP_var"/>
</dbReference>
<dbReference type="FunFam" id="3.30.40.10:FF:000396">
    <property type="entry name" value="Ubiquitin carboxyl-terminal hydrolase"/>
    <property type="match status" value="1"/>
</dbReference>
<feature type="binding site" evidence="13">
    <location>
        <position position="212"/>
    </location>
    <ligand>
        <name>Zn(2+)</name>
        <dbReference type="ChEBI" id="CHEBI:29105"/>
    </ligand>
</feature>
<dbReference type="FunCoup" id="A0A163IRH9">
    <property type="interactions" value="888"/>
</dbReference>
<keyword evidence="20" id="KW-1185">Reference proteome</keyword>
<dbReference type="FunFam" id="3.30.40.10:FF:000587">
    <property type="entry name" value="Ubiquitin carboxyl-terminal hydrolase"/>
    <property type="match status" value="1"/>
</dbReference>
<keyword evidence="4 11" id="KW-0479">Metal-binding</keyword>
<dbReference type="GO" id="GO:0006508">
    <property type="term" value="P:proteolysis"/>
    <property type="evidence" value="ECO:0007669"/>
    <property type="project" value="UniProtKB-KW"/>
</dbReference>
<dbReference type="PANTHER" id="PTHR24006">
    <property type="entry name" value="UBIQUITIN CARBOXYL-TERMINAL HYDROLASE"/>
    <property type="match status" value="1"/>
</dbReference>
<dbReference type="InterPro" id="IPR001607">
    <property type="entry name" value="Znf_UBP"/>
</dbReference>
<dbReference type="InterPro" id="IPR038765">
    <property type="entry name" value="Papain-like_cys_pep_sf"/>
</dbReference>
<feature type="domain" description="UBA" evidence="16">
    <location>
        <begin position="605"/>
        <end position="646"/>
    </location>
</feature>
<dbReference type="Gene3D" id="3.30.40.10">
    <property type="entry name" value="Zinc/RING finger domain, C3HC4 (zinc finger)"/>
    <property type="match status" value="2"/>
</dbReference>
<comment type="catalytic activity">
    <reaction evidence="1 11">
        <text>Thiol-dependent hydrolysis of ester, thioester, amide, peptide and isopeptide bonds formed by the C-terminal Gly of ubiquitin (a 76-residue protein attached to proteins as an intracellular targeting signal).</text>
        <dbReference type="EC" id="3.4.19.12"/>
    </reaction>
</comment>
<name>A0A163IRH9_ABSGL</name>
<evidence type="ECO:0000256" key="15">
    <source>
        <dbReference type="SAM" id="MobiDB-lite"/>
    </source>
</evidence>
<evidence type="ECO:0000256" key="2">
    <source>
        <dbReference type="ARBA" id="ARBA00009085"/>
    </source>
</evidence>
<dbReference type="Pfam" id="PF02148">
    <property type="entry name" value="zf-UBP"/>
    <property type="match status" value="1"/>
</dbReference>
<dbReference type="CDD" id="cd02658">
    <property type="entry name" value="Peptidase_C19B"/>
    <property type="match status" value="1"/>
</dbReference>
<dbReference type="InterPro" id="IPR018200">
    <property type="entry name" value="USP_CS"/>
</dbReference>
<dbReference type="InterPro" id="IPR050164">
    <property type="entry name" value="Peptidase_C19"/>
</dbReference>
<dbReference type="PROSITE" id="PS50235">
    <property type="entry name" value="USP_3"/>
    <property type="match status" value="1"/>
</dbReference>
<evidence type="ECO:0000313" key="19">
    <source>
        <dbReference type="EMBL" id="SAL94912.1"/>
    </source>
</evidence>
<dbReference type="SMART" id="SM00290">
    <property type="entry name" value="ZnF_UBP"/>
    <property type="match status" value="2"/>
</dbReference>
<dbReference type="InterPro" id="IPR016652">
    <property type="entry name" value="Ubiquitinyl_hydrolase"/>
</dbReference>
<keyword evidence="5" id="KW-0677">Repeat</keyword>
<dbReference type="PANTHER" id="PTHR24006:SF664">
    <property type="entry name" value="UBIQUITIN CARBOXYL-TERMINAL HYDROLASE"/>
    <property type="match status" value="1"/>
</dbReference>
<feature type="domain" description="UBP-type" evidence="18">
    <location>
        <begin position="155"/>
        <end position="264"/>
    </location>
</feature>
<evidence type="ECO:0000256" key="14">
    <source>
        <dbReference type="PROSITE-ProRule" id="PRU00502"/>
    </source>
</evidence>
<feature type="domain" description="USP" evidence="17">
    <location>
        <begin position="330"/>
        <end position="790"/>
    </location>
</feature>
<dbReference type="Gene3D" id="3.90.70.10">
    <property type="entry name" value="Cysteine proteinases"/>
    <property type="match status" value="1"/>
</dbReference>
<feature type="domain" description="UBA" evidence="16">
    <location>
        <begin position="665"/>
        <end position="705"/>
    </location>
</feature>
<dbReference type="OMA" id="FVPCEHT"/>
<dbReference type="InterPro" id="IPR009060">
    <property type="entry name" value="UBA-like_sf"/>
</dbReference>
<dbReference type="OrthoDB" id="361536at2759"/>
<feature type="region of interest" description="Disordered" evidence="15">
    <location>
        <begin position="703"/>
        <end position="729"/>
    </location>
</feature>
<dbReference type="PROSITE" id="PS00972">
    <property type="entry name" value="USP_1"/>
    <property type="match status" value="1"/>
</dbReference>
<dbReference type="GO" id="GO:0005829">
    <property type="term" value="C:cytosol"/>
    <property type="evidence" value="ECO:0007669"/>
    <property type="project" value="TreeGrafter"/>
</dbReference>
<evidence type="ECO:0000256" key="5">
    <source>
        <dbReference type="ARBA" id="ARBA00022737"/>
    </source>
</evidence>
<evidence type="ECO:0000256" key="11">
    <source>
        <dbReference type="PIRNR" id="PIRNR016308"/>
    </source>
</evidence>
<dbReference type="CDD" id="cd14297">
    <property type="entry name" value="UBA2_spUBP14_like"/>
    <property type="match status" value="1"/>
</dbReference>
<evidence type="ECO:0000259" key="17">
    <source>
        <dbReference type="PROSITE" id="PS50235"/>
    </source>
</evidence>
<evidence type="ECO:0000256" key="6">
    <source>
        <dbReference type="ARBA" id="ARBA00022771"/>
    </source>
</evidence>
<dbReference type="GO" id="GO:0008270">
    <property type="term" value="F:zinc ion binding"/>
    <property type="evidence" value="ECO:0007669"/>
    <property type="project" value="UniProtKB-UniRule"/>
</dbReference>
<proteinExistence type="inferred from homology"/>
<sequence length="791" mass="88353">MTCTHIDTTRFSPPSSFTSVHKEECTQCFDSQDLPQGIDVCLTCFNGGCVSSERHHAQLHYNKTNHPLTVNIRRIVKTKRDEGTPPPQKMSKLAIVPENTEPTYDYITKIRCYECNGAEASKDINAAMTSIVDAILAATSSGRQSDVKAWEEEITACEHTLCLTQETPRKLEQQTLAHCTQCELNENLWLCLTCGNLACGRKHYDGSGGNNHAVHHFNDTGHAVACKLGTITPEGTADIYCYSCDDAKVDNDLSTHLANWGINVLDQSKTEKSMTELVRVEWIEVGVGYSLTHDFFFPAAQQLEQNMKFDFSMTTEDGKHLEPKFGPGYTGIKNLGNSCYMASILQAVYDIPDFQTRYGQQLTDHSRQCTVEDPANCWYCQLRKLTDGLLSGRYSQPQPASDHSDVQTQDGISPGMLKALVGKGHQEFSTMRQQDAYEFFQFLCKTISQKEHANKTQDPTRVFDFTVEHRLQCNTCNKVRYQTDATSSLSITIPARPVEEDGKTTYQPVDFYECMDLFAKDEVVEGYHCPSCKQKTVAQKSAKFATFPQVLVIHARRFAFVDWVPQKLDIKIIFPEGTINLDKYMGHGKQENEELLPEDEAPEPSFDSAALDQLMAMGFGINRCKRALSNTGNNGAEVAMNWLFEHMEDPDIDAPLESVTTTANEASTEQISTLCEMGFSPAQAKKALRETNNDTERALDWLFNHPDDQGDEGNEGSSGASDNAAPGDATPPFNYRVKSFVSHKGTSIHCGHYVAHVYKDGQWVLFNDNKVAVSPSPPIGEGYLYLLDRRN</sequence>
<feature type="active site" description="Nucleophile" evidence="12">
    <location>
        <position position="339"/>
    </location>
</feature>
<keyword evidence="7 11" id="KW-0833">Ubl conjugation pathway</keyword>
<dbReference type="InParanoid" id="A0A163IRH9"/>
<feature type="binding site" evidence="13">
    <location>
        <position position="182"/>
    </location>
    <ligand>
        <name>Zn(2+)</name>
        <dbReference type="ChEBI" id="CHEBI:29105"/>
    </ligand>
</feature>
<keyword evidence="3 11" id="KW-0645">Protease</keyword>
<evidence type="ECO:0000256" key="9">
    <source>
        <dbReference type="ARBA" id="ARBA00022807"/>
    </source>
</evidence>
<dbReference type="InterPro" id="IPR013083">
    <property type="entry name" value="Znf_RING/FYVE/PHD"/>
</dbReference>
<dbReference type="AlphaFoldDB" id="A0A163IRH9"/>
<evidence type="ECO:0000256" key="1">
    <source>
        <dbReference type="ARBA" id="ARBA00000707"/>
    </source>
</evidence>
<dbReference type="InterPro" id="IPR001394">
    <property type="entry name" value="Peptidase_C19_UCH"/>
</dbReference>
<dbReference type="Pfam" id="PF00443">
    <property type="entry name" value="UCH"/>
    <property type="match status" value="1"/>
</dbReference>
<keyword evidence="6 14" id="KW-0863">Zinc-finger</keyword>
<keyword evidence="9 11" id="KW-0788">Thiol protease</keyword>
<evidence type="ECO:0000259" key="16">
    <source>
        <dbReference type="PROSITE" id="PS50030"/>
    </source>
</evidence>
<keyword evidence="10 11" id="KW-0862">Zinc</keyword>
<dbReference type="SUPFAM" id="SSF57850">
    <property type="entry name" value="RING/U-box"/>
    <property type="match status" value="2"/>
</dbReference>